<dbReference type="NCBIfam" id="TIGR04057">
    <property type="entry name" value="SusC_RagA_signa"/>
    <property type="match status" value="1"/>
</dbReference>
<feature type="domain" description="TonB-dependent receptor plug" evidence="8">
    <location>
        <begin position="230"/>
        <end position="355"/>
    </location>
</feature>
<evidence type="ECO:0000313" key="10">
    <source>
        <dbReference type="Proteomes" id="UP000552864"/>
    </source>
</evidence>
<keyword evidence="5 7" id="KW-0472">Membrane</keyword>
<dbReference type="Gene3D" id="2.170.130.10">
    <property type="entry name" value="TonB-dependent receptor, plug domain"/>
    <property type="match status" value="1"/>
</dbReference>
<evidence type="ECO:0000259" key="8">
    <source>
        <dbReference type="Pfam" id="PF07715"/>
    </source>
</evidence>
<dbReference type="GO" id="GO:0009279">
    <property type="term" value="C:cell outer membrane"/>
    <property type="evidence" value="ECO:0007669"/>
    <property type="project" value="UniProtKB-SubCell"/>
</dbReference>
<dbReference type="Pfam" id="PF13715">
    <property type="entry name" value="CarbopepD_reg_2"/>
    <property type="match status" value="1"/>
</dbReference>
<dbReference type="InterPro" id="IPR036942">
    <property type="entry name" value="Beta-barrel_TonB_sf"/>
</dbReference>
<protein>
    <submittedName>
        <fullName evidence="9">SusC/RagA family TonB-linked outer membrane protein</fullName>
    </submittedName>
</protein>
<name>A0A847SE17_9BACT</name>
<evidence type="ECO:0000256" key="1">
    <source>
        <dbReference type="ARBA" id="ARBA00004571"/>
    </source>
</evidence>
<evidence type="ECO:0000256" key="4">
    <source>
        <dbReference type="ARBA" id="ARBA00022692"/>
    </source>
</evidence>
<dbReference type="InterPro" id="IPR012910">
    <property type="entry name" value="Plug_dom"/>
</dbReference>
<dbReference type="EMBL" id="JABAHZ010000006">
    <property type="protein sequence ID" value="NLR81430.1"/>
    <property type="molecule type" value="Genomic_DNA"/>
</dbReference>
<gene>
    <name evidence="9" type="ORF">HGH91_22580</name>
</gene>
<dbReference type="NCBIfam" id="TIGR04056">
    <property type="entry name" value="OMP_RagA_SusC"/>
    <property type="match status" value="1"/>
</dbReference>
<comment type="subcellular location">
    <subcellularLocation>
        <location evidence="1 7">Cell outer membrane</location>
        <topology evidence="1 7">Multi-pass membrane protein</topology>
    </subcellularLocation>
</comment>
<dbReference type="InterPro" id="IPR008969">
    <property type="entry name" value="CarboxyPept-like_regulatory"/>
</dbReference>
<dbReference type="InterPro" id="IPR039426">
    <property type="entry name" value="TonB-dep_rcpt-like"/>
</dbReference>
<keyword evidence="10" id="KW-1185">Reference proteome</keyword>
<dbReference type="Pfam" id="PF07715">
    <property type="entry name" value="Plug"/>
    <property type="match status" value="1"/>
</dbReference>
<keyword evidence="6 7" id="KW-0998">Cell outer membrane</keyword>
<accession>A0A847SE17</accession>
<evidence type="ECO:0000313" key="9">
    <source>
        <dbReference type="EMBL" id="NLR81430.1"/>
    </source>
</evidence>
<keyword evidence="4 7" id="KW-0812">Transmembrane</keyword>
<keyword evidence="3 7" id="KW-1134">Transmembrane beta strand</keyword>
<dbReference type="Proteomes" id="UP000552864">
    <property type="component" value="Unassembled WGS sequence"/>
</dbReference>
<dbReference type="SUPFAM" id="SSF56935">
    <property type="entry name" value="Porins"/>
    <property type="match status" value="1"/>
</dbReference>
<comment type="caution">
    <text evidence="9">The sequence shown here is derived from an EMBL/GenBank/DDBJ whole genome shotgun (WGS) entry which is preliminary data.</text>
</comment>
<keyword evidence="2 7" id="KW-0813">Transport</keyword>
<dbReference type="PROSITE" id="PS52016">
    <property type="entry name" value="TONB_DEPENDENT_REC_3"/>
    <property type="match status" value="1"/>
</dbReference>
<sequence length="1119" mass="124162">MASSTKCKLIGRSITIVILILITINSQSTFGNAKRQVHKITLSATNVPLKTVFKEIYQQTGLIINNNTHETSLSEDKKISVNFKQTDLPEVMKFLLNDSENLSFKINDQSVLIFKKSYINNLIPSPVNIPDTISTSFQLSGKIIDMAGNPIPGAVVRLKDTKRGAITNPDGSFKMGDVEVGNTLIITSIGFESTQFLITNKNVLIHLKSYTTILDEKVVIAYGSTTKKLNTGNITSIKGNEIEKQPVGDALLALQGRVAGVEIQQASGLPGSGVTVRIQGVNSLRNGNDPFYVIDGVPYISQLLPTNNQSAGTSGIPGITGNPLNYINLADIESIEILKDADATAIYGSRAANGAILITTKKGKVGEVRTNATVQTGWSEIGHMINMLNTKDYLAMRREALKNDGTTPSAYDWDLNGDWDTTRNTNWQKYLIGHPAQFTDIQTSVSGGTKQTQFLVGTGYNKQNTVMPGRFTDTKGSLHFNINSTSTNQKFKLQLSASYLFDNNKLPATDLTPAAVWTAPNAPNPYKPDGSFNWQPNVNGSTTFFFNPIAPLGIKSTNKTNNLTSNMVLSYEIIPGLNLINAVGYNNMSTNELLVSPLSNKAPEYLVLFNNNRYSQFLTNSINSWLIDPRIEYKRPINRGQLNTVLGTTISQQNSNQKNILAYGFNNDLAIEDLASATSLQGTTINTVYKYNAIYIRINYNWLDKYIVNLTARRDGSSRFGPASQFHNFGAIGAAWIFTQEPFIQRIFPFFSFGKIRGSYGTTGNDQISDYLFLDLYQSQTVSGNSYQNSLGLTAIRLTNPYLQWEETKKLQFGLELGILKDRMLFTANYNRNRSSNQLLDFRLPIITGFTSVTRNLPAVVQNKGWEFTISSTNIKNKNLLWTTSINLTIPKNQLLSYFGSDHYNFIKVGQPLSMQQVFNYAGLNDTTGLYEFRDSKGNLTYQPSDPTDKTVIVNSDPKFYGGLQNTVNYKGFSVNFLFQFYKKTAYDVVTYGINGYVYPGNGNYGRGNQSTLVLDRWQKEGDKATHQAFSADGSKNLSFIGNSNAAWVDASYIKLKNIFISWELPSKWKDAIHLQSAKVFIQGQNLFTITKYPGFDPETPTISLPPLRVITFGAQIIL</sequence>
<dbReference type="AlphaFoldDB" id="A0A847SE17"/>
<evidence type="ECO:0000256" key="5">
    <source>
        <dbReference type="ARBA" id="ARBA00023136"/>
    </source>
</evidence>
<dbReference type="InterPro" id="IPR037066">
    <property type="entry name" value="Plug_dom_sf"/>
</dbReference>
<evidence type="ECO:0000256" key="6">
    <source>
        <dbReference type="ARBA" id="ARBA00023237"/>
    </source>
</evidence>
<evidence type="ECO:0000256" key="3">
    <source>
        <dbReference type="ARBA" id="ARBA00022452"/>
    </source>
</evidence>
<dbReference type="Gene3D" id="2.40.170.20">
    <property type="entry name" value="TonB-dependent receptor, beta-barrel domain"/>
    <property type="match status" value="1"/>
</dbReference>
<dbReference type="InterPro" id="IPR023996">
    <property type="entry name" value="TonB-dep_OMP_SusC/RagA"/>
</dbReference>
<evidence type="ECO:0000256" key="7">
    <source>
        <dbReference type="PROSITE-ProRule" id="PRU01360"/>
    </source>
</evidence>
<proteinExistence type="inferred from homology"/>
<comment type="similarity">
    <text evidence="7">Belongs to the TonB-dependent receptor family.</text>
</comment>
<reference evidence="9 10" key="1">
    <citation type="submission" date="2020-04" db="EMBL/GenBank/DDBJ databases">
        <authorList>
            <person name="Yin C."/>
        </authorList>
    </citation>
    <scope>NUCLEOTIDE SEQUENCE [LARGE SCALE GENOMIC DNA]</scope>
    <source>
        <strain evidence="9 10">Ak56</strain>
    </source>
</reference>
<organism evidence="9 10">
    <name type="scientific">Chitinophaga eiseniae</name>
    <dbReference type="NCBI Taxonomy" id="634771"/>
    <lineage>
        <taxon>Bacteria</taxon>
        <taxon>Pseudomonadati</taxon>
        <taxon>Bacteroidota</taxon>
        <taxon>Chitinophagia</taxon>
        <taxon>Chitinophagales</taxon>
        <taxon>Chitinophagaceae</taxon>
        <taxon>Chitinophaga</taxon>
    </lineage>
</organism>
<dbReference type="RefSeq" id="WP_168741070.1">
    <property type="nucleotide sequence ID" value="NZ_JABAHZ010000006.1"/>
</dbReference>
<evidence type="ECO:0000256" key="2">
    <source>
        <dbReference type="ARBA" id="ARBA00022448"/>
    </source>
</evidence>
<dbReference type="InterPro" id="IPR023997">
    <property type="entry name" value="TonB-dep_OMP_SusC/RagA_CS"/>
</dbReference>
<dbReference type="SUPFAM" id="SSF49464">
    <property type="entry name" value="Carboxypeptidase regulatory domain-like"/>
    <property type="match status" value="1"/>
</dbReference>